<dbReference type="AlphaFoldDB" id="A0A949N7D4"/>
<dbReference type="PROSITE" id="PS50893">
    <property type="entry name" value="ABC_TRANSPORTER_2"/>
    <property type="match status" value="1"/>
</dbReference>
<dbReference type="PANTHER" id="PTHR24220:SF685">
    <property type="entry name" value="ABC TRANSPORTER RELATED"/>
    <property type="match status" value="1"/>
</dbReference>
<keyword evidence="1" id="KW-0547">Nucleotide-binding</keyword>
<evidence type="ECO:0000256" key="1">
    <source>
        <dbReference type="ARBA" id="ARBA00022741"/>
    </source>
</evidence>
<name>A0A949N7D4_9ACTN</name>
<dbReference type="InterPro" id="IPR015854">
    <property type="entry name" value="ABC_transpr_LolD-like"/>
</dbReference>
<proteinExistence type="predicted"/>
<evidence type="ECO:0000313" key="4">
    <source>
        <dbReference type="EMBL" id="MBU7596883.1"/>
    </source>
</evidence>
<dbReference type="PANTHER" id="PTHR24220">
    <property type="entry name" value="IMPORT ATP-BINDING PROTEIN"/>
    <property type="match status" value="1"/>
</dbReference>
<dbReference type="GO" id="GO:0005886">
    <property type="term" value="C:plasma membrane"/>
    <property type="evidence" value="ECO:0007669"/>
    <property type="project" value="TreeGrafter"/>
</dbReference>
<dbReference type="InterPro" id="IPR017871">
    <property type="entry name" value="ABC_transporter-like_CS"/>
</dbReference>
<gene>
    <name evidence="4" type="ORF">JGS22_004320</name>
</gene>
<sequence>MAITGPSGCGKSTLLLALAGIIRPDQGEIRIAGTNVRTADDDAICVMRRDAMGFVFQLGELIAELTLLENVAIPLELKGVRRHEARRRARSHMKELGIEELGNRFPGEVSGGQSQRAAVARALMNDPVVVLADEPTGALDGDNARRVLDQLLTMTAIRGTSLVMVTHDQNVAVAADRQIHMADGCVRSDGLAAKCL</sequence>
<evidence type="ECO:0000259" key="3">
    <source>
        <dbReference type="PROSITE" id="PS50893"/>
    </source>
</evidence>
<keyword evidence="2 4" id="KW-0067">ATP-binding</keyword>
<organism evidence="4 5">
    <name type="scientific">Streptomyces tardus</name>
    <dbReference type="NCBI Taxonomy" id="2780544"/>
    <lineage>
        <taxon>Bacteria</taxon>
        <taxon>Bacillati</taxon>
        <taxon>Actinomycetota</taxon>
        <taxon>Actinomycetes</taxon>
        <taxon>Kitasatosporales</taxon>
        <taxon>Streptomycetaceae</taxon>
        <taxon>Streptomyces</taxon>
    </lineage>
</organism>
<dbReference type="InterPro" id="IPR003439">
    <property type="entry name" value="ABC_transporter-like_ATP-bd"/>
</dbReference>
<evidence type="ECO:0000256" key="2">
    <source>
        <dbReference type="ARBA" id="ARBA00022840"/>
    </source>
</evidence>
<evidence type="ECO:0000313" key="5">
    <source>
        <dbReference type="Proteomes" id="UP000694501"/>
    </source>
</evidence>
<accession>A0A949N7D4</accession>
<reference evidence="4" key="1">
    <citation type="submission" date="2021-06" db="EMBL/GenBank/DDBJ databases">
        <title>Sequencing of actinobacteria type strains.</title>
        <authorList>
            <person name="Nguyen G.-S."/>
            <person name="Wentzel A."/>
        </authorList>
    </citation>
    <scope>NUCLEOTIDE SEQUENCE</scope>
    <source>
        <strain evidence="4">P38-E01</strain>
    </source>
</reference>
<comment type="caution">
    <text evidence="4">The sequence shown here is derived from an EMBL/GenBank/DDBJ whole genome shotgun (WGS) entry which is preliminary data.</text>
</comment>
<dbReference type="GO" id="GO:0005524">
    <property type="term" value="F:ATP binding"/>
    <property type="evidence" value="ECO:0007669"/>
    <property type="project" value="UniProtKB-KW"/>
</dbReference>
<dbReference type="InterPro" id="IPR027417">
    <property type="entry name" value="P-loop_NTPase"/>
</dbReference>
<protein>
    <submittedName>
        <fullName evidence="4">ATP-binding cassette domain-containing protein</fullName>
    </submittedName>
</protein>
<dbReference type="Pfam" id="PF00005">
    <property type="entry name" value="ABC_tran"/>
    <property type="match status" value="1"/>
</dbReference>
<feature type="domain" description="ABC transporter" evidence="3">
    <location>
        <begin position="1"/>
        <end position="196"/>
    </location>
</feature>
<dbReference type="SUPFAM" id="SSF52540">
    <property type="entry name" value="P-loop containing nucleoside triphosphate hydrolases"/>
    <property type="match status" value="1"/>
</dbReference>
<dbReference type="GO" id="GO:0016887">
    <property type="term" value="F:ATP hydrolysis activity"/>
    <property type="evidence" value="ECO:0007669"/>
    <property type="project" value="InterPro"/>
</dbReference>
<dbReference type="InterPro" id="IPR003593">
    <property type="entry name" value="AAA+_ATPase"/>
</dbReference>
<dbReference type="SMART" id="SM00382">
    <property type="entry name" value="AAA"/>
    <property type="match status" value="1"/>
</dbReference>
<dbReference type="GO" id="GO:0022857">
    <property type="term" value="F:transmembrane transporter activity"/>
    <property type="evidence" value="ECO:0007669"/>
    <property type="project" value="TreeGrafter"/>
</dbReference>
<dbReference type="PROSITE" id="PS00211">
    <property type="entry name" value="ABC_TRANSPORTER_1"/>
    <property type="match status" value="1"/>
</dbReference>
<dbReference type="Proteomes" id="UP000694501">
    <property type="component" value="Unassembled WGS sequence"/>
</dbReference>
<dbReference type="EMBL" id="JAELVF020000001">
    <property type="protein sequence ID" value="MBU7596883.1"/>
    <property type="molecule type" value="Genomic_DNA"/>
</dbReference>
<keyword evidence="5" id="KW-1185">Reference proteome</keyword>
<dbReference type="Gene3D" id="3.40.50.300">
    <property type="entry name" value="P-loop containing nucleotide triphosphate hydrolases"/>
    <property type="match status" value="1"/>
</dbReference>